<keyword evidence="3" id="KW-1185">Reference proteome</keyword>
<dbReference type="EMBL" id="CM017702">
    <property type="protein sequence ID" value="TYG79633.1"/>
    <property type="molecule type" value="Genomic_DNA"/>
</dbReference>
<feature type="chain" id="PRO_5022964571" description="Secreted protein" evidence="1">
    <location>
        <begin position="27"/>
        <end position="66"/>
    </location>
</feature>
<evidence type="ECO:0008006" key="4">
    <source>
        <dbReference type="Google" id="ProtNLM"/>
    </source>
</evidence>
<protein>
    <recommendedName>
        <fullName evidence="4">Secreted protein</fullName>
    </recommendedName>
</protein>
<proteinExistence type="predicted"/>
<sequence length="66" mass="6857">MQHGQSTMELLIDALLNLLFLDGLLAAGRTSFRGSAGLLGATDGEQYCLASATDGVSKVQRGCSLI</sequence>
<feature type="signal peptide" evidence="1">
    <location>
        <begin position="1"/>
        <end position="26"/>
    </location>
</feature>
<dbReference type="AlphaFoldDB" id="A0A5D2DGY3"/>
<evidence type="ECO:0000313" key="3">
    <source>
        <dbReference type="Proteomes" id="UP000323506"/>
    </source>
</evidence>
<gene>
    <name evidence="2" type="ORF">ES288_D02G153800v1</name>
</gene>
<name>A0A5D2DGY3_GOSDA</name>
<organism evidence="2 3">
    <name type="scientific">Gossypium darwinii</name>
    <name type="common">Darwin's cotton</name>
    <name type="synonym">Gossypium barbadense var. darwinii</name>
    <dbReference type="NCBI Taxonomy" id="34276"/>
    <lineage>
        <taxon>Eukaryota</taxon>
        <taxon>Viridiplantae</taxon>
        <taxon>Streptophyta</taxon>
        <taxon>Embryophyta</taxon>
        <taxon>Tracheophyta</taxon>
        <taxon>Spermatophyta</taxon>
        <taxon>Magnoliopsida</taxon>
        <taxon>eudicotyledons</taxon>
        <taxon>Gunneridae</taxon>
        <taxon>Pentapetalae</taxon>
        <taxon>rosids</taxon>
        <taxon>malvids</taxon>
        <taxon>Malvales</taxon>
        <taxon>Malvaceae</taxon>
        <taxon>Malvoideae</taxon>
        <taxon>Gossypium</taxon>
    </lineage>
</organism>
<dbReference type="Proteomes" id="UP000323506">
    <property type="component" value="Chromosome D02"/>
</dbReference>
<reference evidence="2 3" key="1">
    <citation type="submission" date="2019-06" db="EMBL/GenBank/DDBJ databases">
        <title>WGS assembly of Gossypium darwinii.</title>
        <authorList>
            <person name="Chen Z.J."/>
            <person name="Sreedasyam A."/>
            <person name="Ando A."/>
            <person name="Song Q."/>
            <person name="De L."/>
            <person name="Hulse-Kemp A."/>
            <person name="Ding M."/>
            <person name="Ye W."/>
            <person name="Kirkbride R."/>
            <person name="Jenkins J."/>
            <person name="Plott C."/>
            <person name="Lovell J."/>
            <person name="Lin Y.-M."/>
            <person name="Vaughn R."/>
            <person name="Liu B."/>
            <person name="Li W."/>
            <person name="Simpson S."/>
            <person name="Scheffler B."/>
            <person name="Saski C."/>
            <person name="Grover C."/>
            <person name="Hu G."/>
            <person name="Conover J."/>
            <person name="Carlson J."/>
            <person name="Shu S."/>
            <person name="Boston L."/>
            <person name="Williams M."/>
            <person name="Peterson D."/>
            <person name="Mcgee K."/>
            <person name="Jones D."/>
            <person name="Wendel J."/>
            <person name="Stelly D."/>
            <person name="Grimwood J."/>
            <person name="Schmutz J."/>
        </authorList>
    </citation>
    <scope>NUCLEOTIDE SEQUENCE [LARGE SCALE GENOMIC DNA]</scope>
    <source>
        <strain evidence="2">1808015.09</strain>
    </source>
</reference>
<keyword evidence="1" id="KW-0732">Signal</keyword>
<evidence type="ECO:0000313" key="2">
    <source>
        <dbReference type="EMBL" id="TYG79633.1"/>
    </source>
</evidence>
<evidence type="ECO:0000256" key="1">
    <source>
        <dbReference type="SAM" id="SignalP"/>
    </source>
</evidence>
<accession>A0A5D2DGY3</accession>